<feature type="region of interest" description="Disordered" evidence="1">
    <location>
        <begin position="36"/>
        <end position="64"/>
    </location>
</feature>
<protein>
    <recommendedName>
        <fullName evidence="2">Mtf2-like C-terminal domain-containing protein</fullName>
    </recommendedName>
</protein>
<gene>
    <name evidence="3" type="ORF">P171DRAFT_431363</name>
</gene>
<evidence type="ECO:0000313" key="4">
    <source>
        <dbReference type="Proteomes" id="UP000799764"/>
    </source>
</evidence>
<keyword evidence="4" id="KW-1185">Reference proteome</keyword>
<dbReference type="PANTHER" id="PTHR39468:SF1">
    <property type="entry name" value="MTF2-LIKE C-TERMINAL DOMAIN-CONTAINING PROTEIN"/>
    <property type="match status" value="1"/>
</dbReference>
<dbReference type="InterPro" id="IPR043837">
    <property type="entry name" value="Mtf2-like_C"/>
</dbReference>
<feature type="domain" description="Mtf2-like C-terminal" evidence="2">
    <location>
        <begin position="195"/>
        <end position="365"/>
    </location>
</feature>
<feature type="compositionally biased region" description="Low complexity" evidence="1">
    <location>
        <begin position="501"/>
        <end position="515"/>
    </location>
</feature>
<dbReference type="InterPro" id="IPR040009">
    <property type="entry name" value="Mtf2/C5D6.12-like"/>
</dbReference>
<sequence length="536" mass="58909">MSVCLCSFRALSRSRASSSKTLAPFLYQTATIQQSNPILRRHASGPSHTSRPGHDVPFEGEELPPAVDDATVNRRTTITGSERAAFEKLYKNTKKAAEQEFNEHELDQIADEYYEDDDESSTDKSSESLDSLFDAVLSGKPTKPTHPFTPARARGQRPSTDLETLAKELLAPEAEKEKMRKKEEALQKQARIKELRSSEKERIKALFEAAPTDQALWAILEKEVLSVVRGMDLENGPGMFSPKSKSKLKALSKPSLFGHKGELSPTDPTIIYPNYSSHLVAAADTLRKNFPASPLMFNILPTVKDLGRSSYALGASTGLYKALIRAAFRQNHSYPQICALLQDMDNGGIEYDFSMLVFVDQILTTHADADKGRYGRSLQAIVRLELYQEGAKKLRAWRAAIAKRLGDFTEERKEGGQLLRKLGLEGVRGGSVKLHRDQVLVWPAQMKLGSGPVGAGANDDIPLVEGGMPFEELGEPAPGMEMDVEVDVAVEGFMRDEVEAPVEAPVAESVEATVPSADGETRGTPAQEEEAPRRDV</sequence>
<dbReference type="Proteomes" id="UP000799764">
    <property type="component" value="Unassembled WGS sequence"/>
</dbReference>
<dbReference type="GO" id="GO:0005739">
    <property type="term" value="C:mitochondrion"/>
    <property type="evidence" value="ECO:0007669"/>
    <property type="project" value="InterPro"/>
</dbReference>
<feature type="region of interest" description="Disordered" evidence="1">
    <location>
        <begin position="137"/>
        <end position="160"/>
    </location>
</feature>
<reference evidence="3" key="1">
    <citation type="journal article" date="2020" name="Stud. Mycol.">
        <title>101 Dothideomycetes genomes: a test case for predicting lifestyles and emergence of pathogens.</title>
        <authorList>
            <person name="Haridas S."/>
            <person name="Albert R."/>
            <person name="Binder M."/>
            <person name="Bloem J."/>
            <person name="Labutti K."/>
            <person name="Salamov A."/>
            <person name="Andreopoulos B."/>
            <person name="Baker S."/>
            <person name="Barry K."/>
            <person name="Bills G."/>
            <person name="Bluhm B."/>
            <person name="Cannon C."/>
            <person name="Castanera R."/>
            <person name="Culley D."/>
            <person name="Daum C."/>
            <person name="Ezra D."/>
            <person name="Gonzalez J."/>
            <person name="Henrissat B."/>
            <person name="Kuo A."/>
            <person name="Liang C."/>
            <person name="Lipzen A."/>
            <person name="Lutzoni F."/>
            <person name="Magnuson J."/>
            <person name="Mondo S."/>
            <person name="Nolan M."/>
            <person name="Ohm R."/>
            <person name="Pangilinan J."/>
            <person name="Park H.-J."/>
            <person name="Ramirez L."/>
            <person name="Alfaro M."/>
            <person name="Sun H."/>
            <person name="Tritt A."/>
            <person name="Yoshinaga Y."/>
            <person name="Zwiers L.-H."/>
            <person name="Turgeon B."/>
            <person name="Goodwin S."/>
            <person name="Spatafora J."/>
            <person name="Crous P."/>
            <person name="Grigoriev I."/>
        </authorList>
    </citation>
    <scope>NUCLEOTIDE SEQUENCE</scope>
    <source>
        <strain evidence="3">CBS 690.94</strain>
    </source>
</reference>
<evidence type="ECO:0000259" key="2">
    <source>
        <dbReference type="Pfam" id="PF19189"/>
    </source>
</evidence>
<dbReference type="EMBL" id="MU001499">
    <property type="protein sequence ID" value="KAF2445993.1"/>
    <property type="molecule type" value="Genomic_DNA"/>
</dbReference>
<evidence type="ECO:0000313" key="3">
    <source>
        <dbReference type="EMBL" id="KAF2445993.1"/>
    </source>
</evidence>
<accession>A0A9P4PMG3</accession>
<dbReference type="Pfam" id="PF19189">
    <property type="entry name" value="Mtf2"/>
    <property type="match status" value="1"/>
</dbReference>
<dbReference type="PANTHER" id="PTHR39468">
    <property type="entry name" value="CHROMOSOME 7, WHOLE GENOME SHOTGUN SEQUENCE"/>
    <property type="match status" value="1"/>
</dbReference>
<dbReference type="OrthoDB" id="2444174at2759"/>
<dbReference type="AlphaFoldDB" id="A0A9P4PMG3"/>
<evidence type="ECO:0000256" key="1">
    <source>
        <dbReference type="SAM" id="MobiDB-lite"/>
    </source>
</evidence>
<feature type="region of interest" description="Disordered" evidence="1">
    <location>
        <begin position="500"/>
        <end position="536"/>
    </location>
</feature>
<proteinExistence type="predicted"/>
<organism evidence="3 4">
    <name type="scientific">Karstenula rhodostoma CBS 690.94</name>
    <dbReference type="NCBI Taxonomy" id="1392251"/>
    <lineage>
        <taxon>Eukaryota</taxon>
        <taxon>Fungi</taxon>
        <taxon>Dikarya</taxon>
        <taxon>Ascomycota</taxon>
        <taxon>Pezizomycotina</taxon>
        <taxon>Dothideomycetes</taxon>
        <taxon>Pleosporomycetidae</taxon>
        <taxon>Pleosporales</taxon>
        <taxon>Massarineae</taxon>
        <taxon>Didymosphaeriaceae</taxon>
        <taxon>Karstenula</taxon>
    </lineage>
</organism>
<name>A0A9P4PMG3_9PLEO</name>
<comment type="caution">
    <text evidence="3">The sequence shown here is derived from an EMBL/GenBank/DDBJ whole genome shotgun (WGS) entry which is preliminary data.</text>
</comment>